<proteinExistence type="predicted"/>
<sequence length="81" mass="9051">MTIGKFVISTRKNSEFRFNPKATNGQVIGSSQMYESETSCDNGIKSVQKNTPDAAIDDQTCVKPHIYARLSPSGNNRLHRY</sequence>
<accession>A0A1D3UWJ6</accession>
<dbReference type="EMBL" id="NSLJ01000055">
    <property type="protein sequence ID" value="PDP41962.1"/>
    <property type="molecule type" value="Genomic_DNA"/>
</dbReference>
<dbReference type="Pfam" id="PF07411">
    <property type="entry name" value="DUF1508"/>
    <property type="match status" value="1"/>
</dbReference>
<evidence type="ECO:0000259" key="1">
    <source>
        <dbReference type="Pfam" id="PF07411"/>
    </source>
</evidence>
<name>A0A1D3UWJ6_TANFO</name>
<dbReference type="Gene3D" id="3.30.160.160">
    <property type="entry name" value="YegP-like"/>
    <property type="match status" value="1"/>
</dbReference>
<dbReference type="PANTHER" id="PTHR40606">
    <property type="match status" value="1"/>
</dbReference>
<reference evidence="3 4" key="1">
    <citation type="submission" date="2016-09" db="EMBL/GenBank/DDBJ databases">
        <authorList>
            <person name="Capua I."/>
            <person name="De Benedictis P."/>
            <person name="Joannis T."/>
            <person name="Lombin L.H."/>
            <person name="Cattoli G."/>
        </authorList>
    </citation>
    <scope>NUCLEOTIDE SEQUENCE [LARGE SCALE GENOMIC DNA]</scope>
    <source>
        <strain evidence="3 4">UB20</strain>
    </source>
</reference>
<dbReference type="InterPro" id="IPR010879">
    <property type="entry name" value="DUF1508"/>
</dbReference>
<evidence type="ECO:0000313" key="5">
    <source>
        <dbReference type="Proteomes" id="UP000219259"/>
    </source>
</evidence>
<dbReference type="Proteomes" id="UP000219259">
    <property type="component" value="Unassembled WGS sequence"/>
</dbReference>
<dbReference type="RefSeq" id="WP_080561825.1">
    <property type="nucleotide sequence ID" value="NZ_CAJPTF010000002.1"/>
</dbReference>
<reference evidence="2 5" key="2">
    <citation type="submission" date="2017-09" db="EMBL/GenBank/DDBJ databases">
        <title>Phase variable restriction modification systems are present in the genome sequences of periodontal pathogens Prevotella intermedia, Tannerella forsythia and Porphyromonas gingivalis.</title>
        <authorList>
            <person name="Haigh R.D."/>
            <person name="Crawford L."/>
            <person name="Ralph J."/>
            <person name="Wanford J."/>
            <person name="Vartoukian S.R."/>
            <person name="Hijazib K."/>
            <person name="Wade W."/>
            <person name="Oggioni M.R."/>
        </authorList>
    </citation>
    <scope>NUCLEOTIDE SEQUENCE [LARGE SCALE GENOMIC DNA]</scope>
    <source>
        <strain evidence="2 5">WW11663</strain>
    </source>
</reference>
<organism evidence="3 4">
    <name type="scientific">Tannerella forsythia</name>
    <name type="common">Bacteroides forsythus</name>
    <dbReference type="NCBI Taxonomy" id="28112"/>
    <lineage>
        <taxon>Bacteria</taxon>
        <taxon>Pseudomonadati</taxon>
        <taxon>Bacteroidota</taxon>
        <taxon>Bacteroidia</taxon>
        <taxon>Bacteroidales</taxon>
        <taxon>Tannerellaceae</taxon>
        <taxon>Tannerella</taxon>
    </lineage>
</organism>
<dbReference type="PANTHER" id="PTHR40606:SF1">
    <property type="entry name" value="UPF0339 PROTEIN YEGP"/>
    <property type="match status" value="1"/>
</dbReference>
<dbReference type="InterPro" id="IPR036913">
    <property type="entry name" value="YegP-like_sf"/>
</dbReference>
<dbReference type="Proteomes" id="UP000182057">
    <property type="component" value="Unassembled WGS sequence"/>
</dbReference>
<dbReference type="InterPro" id="IPR051141">
    <property type="entry name" value="UPF0339_domain"/>
</dbReference>
<evidence type="ECO:0000313" key="3">
    <source>
        <dbReference type="EMBL" id="SCQ24391.1"/>
    </source>
</evidence>
<protein>
    <submittedName>
        <fullName evidence="2">DUF1508 domain-containing protein</fullName>
    </submittedName>
</protein>
<feature type="domain" description="DUF1508" evidence="1">
    <location>
        <begin position="12"/>
        <end position="58"/>
    </location>
</feature>
<gene>
    <name evidence="2" type="ORF">CLI86_13165</name>
    <name evidence="3" type="ORF">TFUB20_02476</name>
</gene>
<evidence type="ECO:0000313" key="2">
    <source>
        <dbReference type="EMBL" id="PDP41962.1"/>
    </source>
</evidence>
<dbReference type="OrthoDB" id="9802792at2"/>
<dbReference type="AlphaFoldDB" id="A0A1D3UWJ6"/>
<evidence type="ECO:0000313" key="4">
    <source>
        <dbReference type="Proteomes" id="UP000182057"/>
    </source>
</evidence>
<dbReference type="SUPFAM" id="SSF160113">
    <property type="entry name" value="YegP-like"/>
    <property type="match status" value="1"/>
</dbReference>
<dbReference type="EMBL" id="FMMM01000078">
    <property type="protein sequence ID" value="SCQ24391.1"/>
    <property type="molecule type" value="Genomic_DNA"/>
</dbReference>